<dbReference type="EMBL" id="CAEZSX010000003">
    <property type="protein sequence ID" value="CAB4547148.1"/>
    <property type="molecule type" value="Genomic_DNA"/>
</dbReference>
<name>A0A6J6CAG1_9ZZZZ</name>
<dbReference type="AlphaFoldDB" id="A0A6J6CAG1"/>
<protein>
    <submittedName>
        <fullName evidence="1">Unannotated protein</fullName>
    </submittedName>
</protein>
<dbReference type="Pfam" id="PF11248">
    <property type="entry name" value="DUF3046"/>
    <property type="match status" value="1"/>
</dbReference>
<reference evidence="1" key="1">
    <citation type="submission" date="2020-05" db="EMBL/GenBank/DDBJ databases">
        <authorList>
            <person name="Chiriac C."/>
            <person name="Salcher M."/>
            <person name="Ghai R."/>
            <person name="Kavagutti S V."/>
        </authorList>
    </citation>
    <scope>NUCLEOTIDE SEQUENCE</scope>
</reference>
<accession>A0A6J6CAG1</accession>
<sequence length="68" mass="7651">MTDEFGKAQSEVLIRDLALMELGDRTAASLLASGEDPKQIWLAICRVQQVPKERWTGLDKKAKKQHAE</sequence>
<evidence type="ECO:0000313" key="1">
    <source>
        <dbReference type="EMBL" id="CAB4547148.1"/>
    </source>
</evidence>
<gene>
    <name evidence="1" type="ORF">UFOPK1537_00055</name>
</gene>
<dbReference type="InterPro" id="IPR021408">
    <property type="entry name" value="DUF3046"/>
</dbReference>
<organism evidence="1">
    <name type="scientific">freshwater metagenome</name>
    <dbReference type="NCBI Taxonomy" id="449393"/>
    <lineage>
        <taxon>unclassified sequences</taxon>
        <taxon>metagenomes</taxon>
        <taxon>ecological metagenomes</taxon>
    </lineage>
</organism>
<proteinExistence type="predicted"/>